<reference evidence="3 4" key="1">
    <citation type="journal article" date="2023" name="Plants (Basel)">
        <title>Bridging the Gap: Combining Genomics and Transcriptomics Approaches to Understand Stylosanthes scabra, an Orphan Legume from the Brazilian Caatinga.</title>
        <authorList>
            <person name="Ferreira-Neto J.R.C."/>
            <person name="da Silva M.D."/>
            <person name="Binneck E."/>
            <person name="de Melo N.F."/>
            <person name="da Silva R.H."/>
            <person name="de Melo A.L.T.M."/>
            <person name="Pandolfi V."/>
            <person name="Bustamante F.O."/>
            <person name="Brasileiro-Vidal A.C."/>
            <person name="Benko-Iseppon A.M."/>
        </authorList>
    </citation>
    <scope>NUCLEOTIDE SEQUENCE [LARGE SCALE GENOMIC DNA]</scope>
    <source>
        <tissue evidence="3">Leaves</tissue>
    </source>
</reference>
<evidence type="ECO:0000313" key="4">
    <source>
        <dbReference type="Proteomes" id="UP001341840"/>
    </source>
</evidence>
<dbReference type="EMBL" id="JASCZI010030364">
    <property type="protein sequence ID" value="MED6121855.1"/>
    <property type="molecule type" value="Genomic_DNA"/>
</dbReference>
<feature type="compositionally biased region" description="Acidic residues" evidence="1">
    <location>
        <begin position="275"/>
        <end position="284"/>
    </location>
</feature>
<feature type="region of interest" description="Disordered" evidence="1">
    <location>
        <begin position="125"/>
        <end position="189"/>
    </location>
</feature>
<dbReference type="InterPro" id="IPR004332">
    <property type="entry name" value="Transposase_MuDR"/>
</dbReference>
<sequence length="380" mass="42043">MVYFDLTVYHGSYFGYVNGVMRRFGYSEDDIEVMWYKDPEEDDYSIGLRMFLSDNDALEMVRIAVERGHVELFVVHDDVHEDGFPEIGYIDVGLPEAGGEEPLENGQNEIAGADEEAVPAAEEVVPNGGDVEDGADGASEVGDNERHDVEGAAENGENDKDGVEADENGENDHVGADVGGAGNGESDQVGPEVVDQVAASVVETAEPPNDSEGETDSDDALYEPSDEDVDSADDIHFTDSEEELDLDDSFFGVEREIAAEYVRDKGKRVVNEDFNGEGEDNDELENGHVVGGDQDGEENNERVVFSVHKPELNRADYVWQVGTVYVSREEFKDAVTSHAVYLKRGIRFDKCDRKRVIVKCQDRCPFRLYCVKMRDKTHGS</sequence>
<proteinExistence type="predicted"/>
<gene>
    <name evidence="3" type="ORF">PIB30_033970</name>
</gene>
<evidence type="ECO:0000259" key="2">
    <source>
        <dbReference type="Pfam" id="PF03108"/>
    </source>
</evidence>
<comment type="caution">
    <text evidence="3">The sequence shown here is derived from an EMBL/GenBank/DDBJ whole genome shotgun (WGS) entry which is preliminary data.</text>
</comment>
<accession>A0ABU6RD06</accession>
<feature type="region of interest" description="Disordered" evidence="1">
    <location>
        <begin position="275"/>
        <end position="298"/>
    </location>
</feature>
<feature type="region of interest" description="Disordered" evidence="1">
    <location>
        <begin position="204"/>
        <end position="230"/>
    </location>
</feature>
<feature type="domain" description="Transposase MuDR plant" evidence="2">
    <location>
        <begin position="318"/>
        <end position="376"/>
    </location>
</feature>
<name>A0ABU6RD06_9FABA</name>
<protein>
    <recommendedName>
        <fullName evidence="2">Transposase MuDR plant domain-containing protein</fullName>
    </recommendedName>
</protein>
<evidence type="ECO:0000256" key="1">
    <source>
        <dbReference type="SAM" id="MobiDB-lite"/>
    </source>
</evidence>
<feature type="compositionally biased region" description="Acidic residues" evidence="1">
    <location>
        <begin position="209"/>
        <end position="230"/>
    </location>
</feature>
<dbReference type="Pfam" id="PF03108">
    <property type="entry name" value="DBD_Tnp_Mut"/>
    <property type="match status" value="1"/>
</dbReference>
<evidence type="ECO:0000313" key="3">
    <source>
        <dbReference type="EMBL" id="MED6121855.1"/>
    </source>
</evidence>
<organism evidence="3 4">
    <name type="scientific">Stylosanthes scabra</name>
    <dbReference type="NCBI Taxonomy" id="79078"/>
    <lineage>
        <taxon>Eukaryota</taxon>
        <taxon>Viridiplantae</taxon>
        <taxon>Streptophyta</taxon>
        <taxon>Embryophyta</taxon>
        <taxon>Tracheophyta</taxon>
        <taxon>Spermatophyta</taxon>
        <taxon>Magnoliopsida</taxon>
        <taxon>eudicotyledons</taxon>
        <taxon>Gunneridae</taxon>
        <taxon>Pentapetalae</taxon>
        <taxon>rosids</taxon>
        <taxon>fabids</taxon>
        <taxon>Fabales</taxon>
        <taxon>Fabaceae</taxon>
        <taxon>Papilionoideae</taxon>
        <taxon>50 kb inversion clade</taxon>
        <taxon>dalbergioids sensu lato</taxon>
        <taxon>Dalbergieae</taxon>
        <taxon>Pterocarpus clade</taxon>
        <taxon>Stylosanthes</taxon>
    </lineage>
</organism>
<dbReference type="Proteomes" id="UP001341840">
    <property type="component" value="Unassembled WGS sequence"/>
</dbReference>
<keyword evidence="4" id="KW-1185">Reference proteome</keyword>